<feature type="chain" id="PRO_5012996414" evidence="1">
    <location>
        <begin position="33"/>
        <end position="263"/>
    </location>
</feature>
<keyword evidence="3" id="KW-1185">Reference proteome</keyword>
<dbReference type="Proteomes" id="UP000184267">
    <property type="component" value="Unassembled WGS sequence"/>
</dbReference>
<feature type="signal peptide" evidence="1">
    <location>
        <begin position="1"/>
        <end position="32"/>
    </location>
</feature>
<dbReference type="EMBL" id="MNAD01000443">
    <property type="protein sequence ID" value="OJT12918.1"/>
    <property type="molecule type" value="Genomic_DNA"/>
</dbReference>
<keyword evidence="1" id="KW-0732">Signal</keyword>
<dbReference type="AlphaFoldDB" id="A0A1M2VZA8"/>
<comment type="caution">
    <text evidence="2">The sequence shown here is derived from an EMBL/GenBank/DDBJ whole genome shotgun (WGS) entry which is preliminary data.</text>
</comment>
<dbReference type="OrthoDB" id="2497682at2759"/>
<reference evidence="2 3" key="1">
    <citation type="submission" date="2016-10" db="EMBL/GenBank/DDBJ databases">
        <title>Genome sequence of the basidiomycete white-rot fungus Trametes pubescens.</title>
        <authorList>
            <person name="Makela M.R."/>
            <person name="Granchi Z."/>
            <person name="Peng M."/>
            <person name="De Vries R.P."/>
            <person name="Grigoriev I."/>
            <person name="Riley R."/>
            <person name="Hilden K."/>
        </authorList>
    </citation>
    <scope>NUCLEOTIDE SEQUENCE [LARGE SCALE GENOMIC DNA]</scope>
    <source>
        <strain evidence="2 3">FBCC735</strain>
    </source>
</reference>
<evidence type="ECO:0000313" key="3">
    <source>
        <dbReference type="Proteomes" id="UP000184267"/>
    </source>
</evidence>
<organism evidence="2 3">
    <name type="scientific">Trametes pubescens</name>
    <name type="common">White-rot fungus</name>
    <dbReference type="NCBI Taxonomy" id="154538"/>
    <lineage>
        <taxon>Eukaryota</taxon>
        <taxon>Fungi</taxon>
        <taxon>Dikarya</taxon>
        <taxon>Basidiomycota</taxon>
        <taxon>Agaricomycotina</taxon>
        <taxon>Agaricomycetes</taxon>
        <taxon>Polyporales</taxon>
        <taxon>Polyporaceae</taxon>
        <taxon>Trametes</taxon>
    </lineage>
</organism>
<gene>
    <name evidence="2" type="ORF">TRAPUB_10483</name>
</gene>
<accession>A0A1M2VZA8</accession>
<sequence length="263" mass="27983">MPAFSRAVFLGLQAAALVSLVGQPFAPSAALAAPLPLPMPLMPHLADYAAQPPARTDATMVHHSENTALAGQDDAAVVPHTTSPVLPRDGDINTSILNNVNILNNWFNTMQGHSTNLRQLASQASTQRDNADFRTEVVSEVTSYQDGLLGFQNVLAQLGADKGLENYDRANELETLLKDLVNLSKDTLSYIDQLVYQIPVLGPLLGPVVYQIKCILDDVLNAVENLTDAILNAVQPLLVALIGQVTAAACGLGIQLGSLCLLV</sequence>
<dbReference type="OMA" id="MVHHSEN"/>
<evidence type="ECO:0000256" key="1">
    <source>
        <dbReference type="SAM" id="SignalP"/>
    </source>
</evidence>
<evidence type="ECO:0000313" key="2">
    <source>
        <dbReference type="EMBL" id="OJT12918.1"/>
    </source>
</evidence>
<name>A0A1M2VZA8_TRAPU</name>
<proteinExistence type="predicted"/>
<protein>
    <submittedName>
        <fullName evidence="2">Uncharacterized protein</fullName>
    </submittedName>
</protein>